<dbReference type="InterPro" id="IPR013445">
    <property type="entry name" value="CDP_4_6_deHydtase"/>
</dbReference>
<accession>A0A2W4CPN1</accession>
<dbReference type="Pfam" id="PF16363">
    <property type="entry name" value="GDP_Man_Dehyd"/>
    <property type="match status" value="1"/>
</dbReference>
<comment type="caution">
    <text evidence="2">The sequence shown here is derived from an EMBL/GenBank/DDBJ whole genome shotgun (WGS) entry which is preliminary data.</text>
</comment>
<evidence type="ECO:0000313" key="3">
    <source>
        <dbReference type="Proteomes" id="UP000248925"/>
    </source>
</evidence>
<feature type="domain" description="NAD(P)-binding" evidence="1">
    <location>
        <begin position="17"/>
        <end position="322"/>
    </location>
</feature>
<dbReference type="Gene3D" id="3.90.25.10">
    <property type="entry name" value="UDP-galactose 4-epimerase, domain 1"/>
    <property type="match status" value="1"/>
</dbReference>
<evidence type="ECO:0000313" key="2">
    <source>
        <dbReference type="EMBL" id="PZM07414.1"/>
    </source>
</evidence>
<sequence>MSRLPDPGFWTGKRVFLTGHTGFKGSWARLWLTRMGARVTGYALRPDAAPSLHDLVGAASGLETETIADIRDQATLRSALEDCDPEIILHMAAQPLVRKSYAAPTETFEVNVMGTVNLLEAARSLKALRALLVVTTDKVYGNDETGRHFVETDRLGGHDPYSGSKAAAELVVSTYRDAFFRAGVARIATARGGNVLGGGDFSQDRIVPDIVRAAMAGKPLDIRNPYATRPWQHVLDCLNGYLLFSEALFLGHVDEDSLNFGPSLSEPQMPVGVVASAVNMAMGLTVPWRDVSSCDQPREMQTLGLDPDRAARTLGWHARLSQLQTMEWTAQWYDGWRKGAAARDLSLLQIEEFTKGF</sequence>
<dbReference type="SUPFAM" id="SSF51735">
    <property type="entry name" value="NAD(P)-binding Rossmann-fold domains"/>
    <property type="match status" value="1"/>
</dbReference>
<proteinExistence type="predicted"/>
<dbReference type="InterPro" id="IPR036291">
    <property type="entry name" value="NAD(P)-bd_dom_sf"/>
</dbReference>
<protein>
    <submittedName>
        <fullName evidence="2">CDP-glucose 4,6-dehydratase</fullName>
    </submittedName>
</protein>
<keyword evidence="3" id="KW-1185">Reference proteome</keyword>
<dbReference type="Proteomes" id="UP000248925">
    <property type="component" value="Unassembled WGS sequence"/>
</dbReference>
<dbReference type="OrthoDB" id="9801785at2"/>
<reference evidence="2 3" key="1">
    <citation type="journal article" date="2018" name="Sci. Rep.">
        <title>Rhizobium tumorigenes sp. nov., a novel plant tumorigenic bacterium isolated from cane gall tumors on thornless blackberry.</title>
        <authorList>
            <person name="Kuzmanovi N."/>
            <person name="Smalla K."/>
            <person name="Gronow S."/>
            <person name="PuBawska J."/>
        </authorList>
    </citation>
    <scope>NUCLEOTIDE SEQUENCE [LARGE SCALE GENOMIC DNA]</scope>
    <source>
        <strain evidence="2 3">CCBAU 85046</strain>
    </source>
</reference>
<dbReference type="EMBL" id="PCDP01000083">
    <property type="protein sequence ID" value="PZM07414.1"/>
    <property type="molecule type" value="Genomic_DNA"/>
</dbReference>
<dbReference type="NCBIfam" id="TIGR02622">
    <property type="entry name" value="CDP_4_6_dhtase"/>
    <property type="match status" value="1"/>
</dbReference>
<gene>
    <name evidence="2" type="primary">rfbG</name>
    <name evidence="2" type="ORF">CPY51_31625</name>
</gene>
<dbReference type="InterPro" id="IPR016040">
    <property type="entry name" value="NAD(P)-bd_dom"/>
</dbReference>
<dbReference type="RefSeq" id="WP_111164337.1">
    <property type="nucleotide sequence ID" value="NZ_PCDP01000083.1"/>
</dbReference>
<organism evidence="2 3">
    <name type="scientific">Rhizobium tubonense</name>
    <dbReference type="NCBI Taxonomy" id="484088"/>
    <lineage>
        <taxon>Bacteria</taxon>
        <taxon>Pseudomonadati</taxon>
        <taxon>Pseudomonadota</taxon>
        <taxon>Alphaproteobacteria</taxon>
        <taxon>Hyphomicrobiales</taxon>
        <taxon>Rhizobiaceae</taxon>
        <taxon>Rhizobium/Agrobacterium group</taxon>
        <taxon>Rhizobium</taxon>
    </lineage>
</organism>
<dbReference type="Gene3D" id="3.40.50.720">
    <property type="entry name" value="NAD(P)-binding Rossmann-like Domain"/>
    <property type="match status" value="1"/>
</dbReference>
<dbReference type="PANTHER" id="PTHR43000">
    <property type="entry name" value="DTDP-D-GLUCOSE 4,6-DEHYDRATASE-RELATED"/>
    <property type="match status" value="1"/>
</dbReference>
<dbReference type="AlphaFoldDB" id="A0A2W4CPN1"/>
<evidence type="ECO:0000259" key="1">
    <source>
        <dbReference type="Pfam" id="PF16363"/>
    </source>
</evidence>
<name>A0A2W4CPN1_9HYPH</name>